<dbReference type="PROSITE" id="PS51471">
    <property type="entry name" value="FE2OG_OXY"/>
    <property type="match status" value="1"/>
</dbReference>
<dbReference type="InterPro" id="IPR050231">
    <property type="entry name" value="Iron_ascorbate_oxido_reductase"/>
</dbReference>
<dbReference type="PANTHER" id="PTHR47990">
    <property type="entry name" value="2-OXOGLUTARATE (2OG) AND FE(II)-DEPENDENT OXYGENASE SUPERFAMILY PROTEIN-RELATED"/>
    <property type="match status" value="1"/>
</dbReference>
<dbReference type="Pfam" id="PF03171">
    <property type="entry name" value="2OG-FeII_Oxy"/>
    <property type="match status" value="1"/>
</dbReference>
<accession>A0AAN8I6L4</accession>
<feature type="domain" description="Fe2OG dioxygenase" evidence="4">
    <location>
        <begin position="201"/>
        <end position="323"/>
    </location>
</feature>
<dbReference type="InterPro" id="IPR005123">
    <property type="entry name" value="Oxoglu/Fe-dep_dioxygenase_dom"/>
</dbReference>
<gene>
    <name evidence="5" type="ORF">OHC33_004448</name>
</gene>
<comment type="similarity">
    <text evidence="1 2">Belongs to the iron/ascorbate-dependent oxidoreductase family.</text>
</comment>
<dbReference type="InterPro" id="IPR044861">
    <property type="entry name" value="IPNS-like_FE2OG_OXY"/>
</dbReference>
<dbReference type="GO" id="GO:0046872">
    <property type="term" value="F:metal ion binding"/>
    <property type="evidence" value="ECO:0007669"/>
    <property type="project" value="UniProtKB-KW"/>
</dbReference>
<reference evidence="5 6" key="1">
    <citation type="submission" date="2022-12" db="EMBL/GenBank/DDBJ databases">
        <title>Genomic features and morphological characterization of a novel Knufia sp. strain isolated from spacecraft assembly facility.</title>
        <authorList>
            <person name="Teixeira M."/>
            <person name="Chander A.M."/>
            <person name="Stajich J.E."/>
            <person name="Venkateswaran K."/>
        </authorList>
    </citation>
    <scope>NUCLEOTIDE SEQUENCE [LARGE SCALE GENOMIC DNA]</scope>
    <source>
        <strain evidence="5 6">FJI-L2-BK-P2</strain>
    </source>
</reference>
<evidence type="ECO:0000313" key="6">
    <source>
        <dbReference type="Proteomes" id="UP001316803"/>
    </source>
</evidence>
<keyword evidence="2" id="KW-0408">Iron</keyword>
<evidence type="ECO:0000256" key="3">
    <source>
        <dbReference type="SAM" id="MobiDB-lite"/>
    </source>
</evidence>
<evidence type="ECO:0000256" key="2">
    <source>
        <dbReference type="RuleBase" id="RU003682"/>
    </source>
</evidence>
<protein>
    <recommendedName>
        <fullName evidence="4">Fe2OG dioxygenase domain-containing protein</fullName>
    </recommendedName>
</protein>
<dbReference type="Proteomes" id="UP001316803">
    <property type="component" value="Unassembled WGS sequence"/>
</dbReference>
<dbReference type="InterPro" id="IPR026992">
    <property type="entry name" value="DIOX_N"/>
</dbReference>
<keyword evidence="2" id="KW-0479">Metal-binding</keyword>
<evidence type="ECO:0000259" key="4">
    <source>
        <dbReference type="PROSITE" id="PS51471"/>
    </source>
</evidence>
<proteinExistence type="inferred from homology"/>
<dbReference type="EMBL" id="JAKLMC020000008">
    <property type="protein sequence ID" value="KAK5954724.1"/>
    <property type="molecule type" value="Genomic_DNA"/>
</dbReference>
<dbReference type="SUPFAM" id="SSF51197">
    <property type="entry name" value="Clavaminate synthase-like"/>
    <property type="match status" value="1"/>
</dbReference>
<evidence type="ECO:0000256" key="1">
    <source>
        <dbReference type="ARBA" id="ARBA00008056"/>
    </source>
</evidence>
<dbReference type="GO" id="GO:0044283">
    <property type="term" value="P:small molecule biosynthetic process"/>
    <property type="evidence" value="ECO:0007669"/>
    <property type="project" value="UniProtKB-ARBA"/>
</dbReference>
<keyword evidence="2" id="KW-0560">Oxidoreductase</keyword>
<evidence type="ECO:0000313" key="5">
    <source>
        <dbReference type="EMBL" id="KAK5954724.1"/>
    </source>
</evidence>
<dbReference type="InterPro" id="IPR027443">
    <property type="entry name" value="IPNS-like_sf"/>
</dbReference>
<name>A0AAN8I6L4_9EURO</name>
<keyword evidence="6" id="KW-1185">Reference proteome</keyword>
<dbReference type="GO" id="GO:0016491">
    <property type="term" value="F:oxidoreductase activity"/>
    <property type="evidence" value="ECO:0007669"/>
    <property type="project" value="UniProtKB-KW"/>
</dbReference>
<organism evidence="5 6">
    <name type="scientific">Knufia fluminis</name>
    <dbReference type="NCBI Taxonomy" id="191047"/>
    <lineage>
        <taxon>Eukaryota</taxon>
        <taxon>Fungi</taxon>
        <taxon>Dikarya</taxon>
        <taxon>Ascomycota</taxon>
        <taxon>Pezizomycotina</taxon>
        <taxon>Eurotiomycetes</taxon>
        <taxon>Chaetothyriomycetidae</taxon>
        <taxon>Chaetothyriales</taxon>
        <taxon>Trichomeriaceae</taxon>
        <taxon>Knufia</taxon>
    </lineage>
</organism>
<dbReference type="AlphaFoldDB" id="A0AAN8I6L4"/>
<dbReference type="Gene3D" id="2.60.120.330">
    <property type="entry name" value="B-lactam Antibiotic, Isopenicillin N Synthase, Chain"/>
    <property type="match status" value="1"/>
</dbReference>
<sequence>MGSITSDKPDPTEFTPHLYPPFPSDTQPVAHLDTFSLAQLKSGDLAEQARLFETCKTRGFFYLDFTNTPAASLPEEAENIGRLSEEVFRLPMEEKTKYTLTNQKPNSILGYKVAGWTKTDAKGTPDTAEFMNVGKDDILDNPTRTPVALPELLLRPENRSLLARYQTTCQRTGLDLMSILATQMGLPADIFEDKHRLHQPSDDHVRMTKGPPRKNTSMPEIQTPGHTDFGTITILFNWLGGLQVWSEPSRGNFHQMFDGAQSGTRAAEWLWVKPKAGHAIVNLGDAAVKFSGGILCSGRHRVVPAPGEQGLFPRYSIVYFVRPEDKTVLKRLTGGDVPPIEEGKEEPELTAQQWIIQQSLALRDGVAKGKVEA</sequence>
<comment type="caution">
    <text evidence="5">The sequence shown here is derived from an EMBL/GenBank/DDBJ whole genome shotgun (WGS) entry which is preliminary data.</text>
</comment>
<dbReference type="Pfam" id="PF14226">
    <property type="entry name" value="DIOX_N"/>
    <property type="match status" value="1"/>
</dbReference>
<feature type="region of interest" description="Disordered" evidence="3">
    <location>
        <begin position="201"/>
        <end position="223"/>
    </location>
</feature>